<feature type="domain" description="DUF7782" evidence="7">
    <location>
        <begin position="386"/>
        <end position="500"/>
    </location>
</feature>
<evidence type="ECO:0000259" key="5">
    <source>
        <dbReference type="Pfam" id="PF05175"/>
    </source>
</evidence>
<sequence>MLPRLTPELCGGLREAFDRAGYHVDGVPALLGDAAHAALGRDEPTPARLASRDGGALGALIRLFLLGDAEAEPALAEALAPVTVPDAVAAGLLRPSGSGLAAALDVRPHGDEHGSWWVVSDTDLARMRGRPEPLTGDHVLGVGQASLSLAAATVRRPAGRLLDLGTGCGVQALHAAAYADQLVATDVNPRALALAGATFALSGVDVDLRGGSWLEPVAGERFDQIVSNPPFVAGPARVRHTYRDSGLAGDDVAARLVGTLPELLNEGGVAQLLACWLHVRGEDWPDRVVSWLPADTPLDAWFAQREVVDPAHYVGTWLRDSGLEPGSDAARREAEEWLAWFDAERVEGVGFGFITLRRTGGTPMILCEDLRDAPLGPHGTLGTETAAWLDRVAWLREHPGPALLDARLVLAPNVLLERHSAAGPDGWAPVHQVVRRMDGPGWSHEVDELAAALLAGCQGALTLGELLGLLGAAHGRPAGELVAATLPAVHELVRHGLLTPAEWKRA</sequence>
<keyword evidence="9" id="KW-1185">Reference proteome</keyword>
<dbReference type="SUPFAM" id="SSF53335">
    <property type="entry name" value="S-adenosyl-L-methionine-dependent methyltransferases"/>
    <property type="match status" value="1"/>
</dbReference>
<evidence type="ECO:0000256" key="1">
    <source>
        <dbReference type="ARBA" id="ARBA00006149"/>
    </source>
</evidence>
<dbReference type="GO" id="GO:0032259">
    <property type="term" value="P:methylation"/>
    <property type="evidence" value="ECO:0007669"/>
    <property type="project" value="UniProtKB-KW"/>
</dbReference>
<dbReference type="RefSeq" id="WP_185065128.1">
    <property type="nucleotide sequence ID" value="NZ_BAABJP010000051.1"/>
</dbReference>
<comment type="caution">
    <text evidence="8">The sequence shown here is derived from an EMBL/GenBank/DDBJ whole genome shotgun (WGS) entry which is preliminary data.</text>
</comment>
<dbReference type="Pfam" id="PF25004">
    <property type="entry name" value="DUF7782"/>
    <property type="match status" value="1"/>
</dbReference>
<proteinExistence type="inferred from homology"/>
<dbReference type="Pfam" id="PF05175">
    <property type="entry name" value="MTS"/>
    <property type="match status" value="1"/>
</dbReference>
<protein>
    <submittedName>
        <fullName evidence="8">Methyltransferase</fullName>
    </submittedName>
</protein>
<name>A0ABP9R6Y0_9PSEU</name>
<dbReference type="PROSITE" id="PS00092">
    <property type="entry name" value="N6_MTASE"/>
    <property type="match status" value="1"/>
</dbReference>
<reference evidence="9" key="1">
    <citation type="journal article" date="2019" name="Int. J. Syst. Evol. Microbiol.">
        <title>The Global Catalogue of Microorganisms (GCM) 10K type strain sequencing project: providing services to taxonomists for standard genome sequencing and annotation.</title>
        <authorList>
            <consortium name="The Broad Institute Genomics Platform"/>
            <consortium name="The Broad Institute Genome Sequencing Center for Infectious Disease"/>
            <person name="Wu L."/>
            <person name="Ma J."/>
        </authorList>
    </citation>
    <scope>NUCLEOTIDE SEQUENCE [LARGE SCALE GENOMIC DNA]</scope>
    <source>
        <strain evidence="9">JCM 18303</strain>
    </source>
</reference>
<gene>
    <name evidence="8" type="ORF">GCM10023321_71540</name>
</gene>
<evidence type="ECO:0000259" key="7">
    <source>
        <dbReference type="Pfam" id="PF25004"/>
    </source>
</evidence>
<comment type="similarity">
    <text evidence="1">Belongs to the eukaryotic/archaeal PrmC-related family.</text>
</comment>
<dbReference type="InterPro" id="IPR055487">
    <property type="entry name" value="DUF7059"/>
</dbReference>
<dbReference type="InterPro" id="IPR029063">
    <property type="entry name" value="SAM-dependent_MTases_sf"/>
</dbReference>
<dbReference type="PANTHER" id="PTHR45875">
    <property type="entry name" value="METHYLTRANSFERASE N6AMT1"/>
    <property type="match status" value="1"/>
</dbReference>
<keyword evidence="2 8" id="KW-0489">Methyltransferase</keyword>
<evidence type="ECO:0000256" key="4">
    <source>
        <dbReference type="ARBA" id="ARBA00022691"/>
    </source>
</evidence>
<keyword evidence="3" id="KW-0808">Transferase</keyword>
<evidence type="ECO:0000256" key="3">
    <source>
        <dbReference type="ARBA" id="ARBA00022679"/>
    </source>
</evidence>
<dbReference type="Proteomes" id="UP001428817">
    <property type="component" value="Unassembled WGS sequence"/>
</dbReference>
<dbReference type="PANTHER" id="PTHR45875:SF1">
    <property type="entry name" value="METHYLTRANSFERASE N6AMT1"/>
    <property type="match status" value="1"/>
</dbReference>
<keyword evidence="4" id="KW-0949">S-adenosyl-L-methionine</keyword>
<dbReference type="InterPro" id="IPR002052">
    <property type="entry name" value="DNA_methylase_N6_adenine_CS"/>
</dbReference>
<dbReference type="GO" id="GO:0008168">
    <property type="term" value="F:methyltransferase activity"/>
    <property type="evidence" value="ECO:0007669"/>
    <property type="project" value="UniProtKB-KW"/>
</dbReference>
<dbReference type="InterPro" id="IPR052190">
    <property type="entry name" value="Euk-Arch_PrmC-MTase"/>
</dbReference>
<dbReference type="InterPro" id="IPR056684">
    <property type="entry name" value="DUF7782"/>
</dbReference>
<evidence type="ECO:0000313" key="8">
    <source>
        <dbReference type="EMBL" id="GAA5172115.1"/>
    </source>
</evidence>
<dbReference type="Gene3D" id="3.40.50.150">
    <property type="entry name" value="Vaccinia Virus protein VP39"/>
    <property type="match status" value="1"/>
</dbReference>
<evidence type="ECO:0000313" key="9">
    <source>
        <dbReference type="Proteomes" id="UP001428817"/>
    </source>
</evidence>
<evidence type="ECO:0000256" key="2">
    <source>
        <dbReference type="ARBA" id="ARBA00022603"/>
    </source>
</evidence>
<evidence type="ECO:0000259" key="6">
    <source>
        <dbReference type="Pfam" id="PF23186"/>
    </source>
</evidence>
<dbReference type="CDD" id="cd02440">
    <property type="entry name" value="AdoMet_MTases"/>
    <property type="match status" value="1"/>
</dbReference>
<feature type="domain" description="DUF7059" evidence="6">
    <location>
        <begin position="19"/>
        <end position="103"/>
    </location>
</feature>
<organism evidence="8 9">
    <name type="scientific">Pseudonocardia eucalypti</name>
    <dbReference type="NCBI Taxonomy" id="648755"/>
    <lineage>
        <taxon>Bacteria</taxon>
        <taxon>Bacillati</taxon>
        <taxon>Actinomycetota</taxon>
        <taxon>Actinomycetes</taxon>
        <taxon>Pseudonocardiales</taxon>
        <taxon>Pseudonocardiaceae</taxon>
        <taxon>Pseudonocardia</taxon>
    </lineage>
</organism>
<dbReference type="InterPro" id="IPR007848">
    <property type="entry name" value="Small_mtfrase_dom"/>
</dbReference>
<dbReference type="EMBL" id="BAABJP010000051">
    <property type="protein sequence ID" value="GAA5172115.1"/>
    <property type="molecule type" value="Genomic_DNA"/>
</dbReference>
<dbReference type="Pfam" id="PF23186">
    <property type="entry name" value="DUF7059"/>
    <property type="match status" value="1"/>
</dbReference>
<feature type="domain" description="Methyltransferase small" evidence="5">
    <location>
        <begin position="149"/>
        <end position="236"/>
    </location>
</feature>
<accession>A0ABP9R6Y0</accession>